<dbReference type="GO" id="GO:0006351">
    <property type="term" value="P:DNA-templated transcription"/>
    <property type="evidence" value="ECO:0007669"/>
    <property type="project" value="InterPro"/>
</dbReference>
<dbReference type="InterPro" id="IPR011262">
    <property type="entry name" value="DNA-dir_RNA_pol_insert"/>
</dbReference>
<dbReference type="OrthoDB" id="270173at2759"/>
<dbReference type="Gene3D" id="2.170.120.12">
    <property type="entry name" value="DNA-directed RNA polymerase, insert domain"/>
    <property type="match status" value="1"/>
</dbReference>
<dbReference type="SUPFAM" id="SSF55257">
    <property type="entry name" value="RBP11-like subunits of RNA polymerase"/>
    <property type="match status" value="1"/>
</dbReference>
<name>A0A0R0LZY9_9MICR</name>
<keyword evidence="5" id="KW-1185">Reference proteome</keyword>
<dbReference type="Pfam" id="PF01000">
    <property type="entry name" value="RNA_pol_A_bac"/>
    <property type="match status" value="1"/>
</dbReference>
<comment type="caution">
    <text evidence="4">The sequence shown here is derived from an EMBL/GenBank/DDBJ whole genome shotgun (WGS) entry which is preliminary data.</text>
</comment>
<keyword evidence="1 4" id="KW-0240">DNA-directed RNA polymerase</keyword>
<dbReference type="SMART" id="SM00662">
    <property type="entry name" value="RPOLD"/>
    <property type="match status" value="1"/>
</dbReference>
<evidence type="ECO:0000313" key="4">
    <source>
        <dbReference type="EMBL" id="KRH91968.1"/>
    </source>
</evidence>
<dbReference type="GO" id="GO:0046983">
    <property type="term" value="F:protein dimerization activity"/>
    <property type="evidence" value="ECO:0007669"/>
    <property type="project" value="InterPro"/>
</dbReference>
<dbReference type="GO" id="GO:0055029">
    <property type="term" value="C:nuclear DNA-directed RNA polymerase complex"/>
    <property type="evidence" value="ECO:0007669"/>
    <property type="project" value="UniProtKB-ARBA"/>
</dbReference>
<dbReference type="InterPro" id="IPR036643">
    <property type="entry name" value="RNApol_insert_sf"/>
</dbReference>
<organism evidence="4 5">
    <name type="scientific">Pseudoloma neurophilia</name>
    <dbReference type="NCBI Taxonomy" id="146866"/>
    <lineage>
        <taxon>Eukaryota</taxon>
        <taxon>Fungi</taxon>
        <taxon>Fungi incertae sedis</taxon>
        <taxon>Microsporidia</taxon>
        <taxon>Pseudoloma</taxon>
    </lineage>
</organism>
<keyword evidence="2" id="KW-0804">Transcription</keyword>
<dbReference type="GO" id="GO:0003899">
    <property type="term" value="F:DNA-directed RNA polymerase activity"/>
    <property type="evidence" value="ECO:0007669"/>
    <property type="project" value="InterPro"/>
</dbReference>
<evidence type="ECO:0000259" key="3">
    <source>
        <dbReference type="SMART" id="SM00662"/>
    </source>
</evidence>
<evidence type="ECO:0000256" key="1">
    <source>
        <dbReference type="ARBA" id="ARBA00022478"/>
    </source>
</evidence>
<dbReference type="VEuPathDB" id="MicrosporidiaDB:M153_1603200011"/>
<dbReference type="Proteomes" id="UP000051530">
    <property type="component" value="Unassembled WGS sequence"/>
</dbReference>
<dbReference type="InterPro" id="IPR011263">
    <property type="entry name" value="DNA-dir_RNA_pol_RpoA/D/Rpb3"/>
</dbReference>
<reference evidence="4 5" key="1">
    <citation type="submission" date="2015-07" db="EMBL/GenBank/DDBJ databases">
        <title>The genome of Pseudoloma neurophilia, a relevant intracellular parasite of the zebrafish.</title>
        <authorList>
            <person name="Ndikumana S."/>
            <person name="Pelin A."/>
            <person name="Sanders J."/>
            <person name="Corradi N."/>
        </authorList>
    </citation>
    <scope>NUCLEOTIDE SEQUENCE [LARGE SCALE GENOMIC DNA]</scope>
    <source>
        <strain evidence="4 5">MK1</strain>
    </source>
</reference>
<evidence type="ECO:0000256" key="2">
    <source>
        <dbReference type="ARBA" id="ARBA00023163"/>
    </source>
</evidence>
<dbReference type="InterPro" id="IPR050518">
    <property type="entry name" value="Rpo3/RPB3_RNA_Pol_subunit"/>
</dbReference>
<dbReference type="PANTHER" id="PTHR11800:SF2">
    <property type="entry name" value="DNA-DIRECTED RNA POLYMERASE II SUBUNIT RPB3"/>
    <property type="match status" value="1"/>
</dbReference>
<evidence type="ECO:0000313" key="5">
    <source>
        <dbReference type="Proteomes" id="UP000051530"/>
    </source>
</evidence>
<accession>A0A0R0LZY9</accession>
<proteinExistence type="predicted"/>
<dbReference type="PANTHER" id="PTHR11800">
    <property type="entry name" value="DNA-DIRECTED RNA POLYMERASE"/>
    <property type="match status" value="1"/>
</dbReference>
<gene>
    <name evidence="4" type="ORF">M153_1603200011</name>
</gene>
<feature type="domain" description="DNA-directed RNA polymerase RpoA/D/Rpb3-type" evidence="3">
    <location>
        <begin position="16"/>
        <end position="197"/>
    </location>
</feature>
<protein>
    <submittedName>
        <fullName evidence="4">Subunit RPB3 of DNA-directed RNA polymerase II</fullName>
    </submittedName>
</protein>
<dbReference type="SUPFAM" id="SSF56553">
    <property type="entry name" value="Insert subdomain of RNA polymerase alpha subunit"/>
    <property type="match status" value="1"/>
</dbReference>
<dbReference type="InterPro" id="IPR036603">
    <property type="entry name" value="RBP11-like"/>
</dbReference>
<sequence>MQQNLSLEIHSFSQSNHSVTVHGCTVPLLNTLRRCLLMDVPSLSLDLITIENNSSNMPNEMLCHRLGMIQLPFVKLKNDCDCMITCKDCSLTVYLDKKGMSDVNGNDLHCESLDTSCLKGLIVKLADKQSIKLKGIAKNGIAKEHSKFQAVNLVSFIKVNDQYKGLKIELADHREIHEILEWAIETFLTKIRRLQREIENVSGDL</sequence>
<dbReference type="EMBL" id="LGUB01001344">
    <property type="protein sequence ID" value="KRH91968.1"/>
    <property type="molecule type" value="Genomic_DNA"/>
</dbReference>
<dbReference type="AlphaFoldDB" id="A0A0R0LZY9"/>